<sequence>MDDKSHVVIYNAHIYKFKTHRPQYLEIVTQSNYKNPYLIIYHNKSKWKCKFNSETSWLTRRFSFQLHDKEQINTTSTSSTITTTGINSYELNCCDNNANNYSLKQTNSTIRSLHDLFHAAVIHRDYNPTHSLSIKSSKSKLKWFHSSSQKSVDHFNFSSSVMSSSSATPSLADTVNNLLPPSKSYQTKSLSCIINNSYLANSTSSINFNVNLPYNVNQSTTFQRMCSNNQIGYNNNNNNNNKVKYQNNNKLNLLLGLFMESGKYIIIQFNCINEMNLCLTILNKIIAMNKQIKAYPDIEFTWSVNVHFKPKDYTSARLIPNSSGSHYLCFTSTEILLIQGNLCVPKLIILYRFIRQCTSRRDGQFRLYTGRASPIGECEIIFELADYIEAEYVHEQCARLMHQSSRNKPSSSLSSLSSSSKRSNSKWNRFGFNKNNLPPLPRPISLSQNTGLVNTNLQPSRRIIRSKSMPIYYTTNNVMDDMSSLTTFNNKLSHQNVLHQSFPILPNFKKNYFTRNCYQSLSITSSPSSSNYHQSLNTLTLKSVKTFNEHNNEHLLLLNGSSKNEFGSVINENKPTLINCEINKTDNNSTSHYLEMNLNENKTKDDNESVTLRNNSSLRNRKKAFSACSPSDAILSLHPSLFPNIKESKLSTASVTDKIIGHRDNGDLFAQLFFDSYITYHHNCSSPCHADSCTNQLCSLTSLHNSARSSSLFTNSSTSIKSHNSLFHNSTTNTTAANNDNHNNNGSNNTSTNTTCNSMCSSFSPMMIATSSGSSLFFNCGNSSHGGSCSSSNSGSIDVRPRTSSDVSNIRRSYLCHSRIHQHNPRLSMQNHFSHHHHLHDSQHRQNHCCYSCPLRDMDYQASTKNSFSSLKLCRDLTSINELQPANNSPIIDPLNRPRSATTGSNLFLTKQRLSIALNHLKMNWSKKLSNCKNNSSTKKPIVSSRNDYTKKMSSVIYQFNEKVQNNPENDNDDEYIEAFSMDMHPFTNKLDQMKLPTEPIPNLSNHYMLIDN</sequence>
<evidence type="ECO:0000256" key="1">
    <source>
        <dbReference type="SAM" id="MobiDB-lite"/>
    </source>
</evidence>
<accession>C1LDW2</accession>
<dbReference type="AlphaFoldDB" id="C1LDW2"/>
<reference evidence="2" key="2">
    <citation type="submission" date="2009-03" db="EMBL/GenBank/DDBJ databases">
        <authorList>
            <person name="Gang L."/>
        </authorList>
    </citation>
    <scope>NUCLEOTIDE SEQUENCE</scope>
    <source>
        <strain evidence="2">Anhui</strain>
    </source>
</reference>
<proteinExistence type="evidence at transcript level"/>
<reference evidence="2" key="1">
    <citation type="journal article" date="2009" name="Nature">
        <title>The Schistosoma japonicum genome reveals features of host-parasite interplay.</title>
        <authorList>
            <person name="Liu F."/>
            <person name="Zhou Y."/>
            <person name="Wang Z.Q."/>
            <person name="Lu G."/>
            <person name="Zheng H."/>
            <person name="Brindley P.J."/>
            <person name="McManus D.P."/>
            <person name="Blair D."/>
            <person name="Zhang Q.H."/>
            <person name="Zhong Y."/>
            <person name="Wang S."/>
            <person name="Han Z.G."/>
            <person name="Chen Z."/>
        </authorList>
    </citation>
    <scope>NUCLEOTIDE SEQUENCE</scope>
    <source>
        <strain evidence="2">Anhui</strain>
    </source>
</reference>
<protein>
    <submittedName>
        <fullName evidence="2">Uncharacterized protein</fullName>
    </submittedName>
</protein>
<evidence type="ECO:0000313" key="2">
    <source>
        <dbReference type="EMBL" id="CAX72890.1"/>
    </source>
</evidence>
<name>C1LDW2_SCHJA</name>
<dbReference type="SUPFAM" id="SSF50729">
    <property type="entry name" value="PH domain-like"/>
    <property type="match status" value="1"/>
</dbReference>
<dbReference type="EMBL" id="FN317159">
    <property type="protein sequence ID" value="CAX72890.1"/>
    <property type="molecule type" value="mRNA"/>
</dbReference>
<dbReference type="InterPro" id="IPR011993">
    <property type="entry name" value="PH-like_dom_sf"/>
</dbReference>
<feature type="compositionally biased region" description="Low complexity" evidence="1">
    <location>
        <begin position="404"/>
        <end position="422"/>
    </location>
</feature>
<feature type="region of interest" description="Disordered" evidence="1">
    <location>
        <begin position="404"/>
        <end position="434"/>
    </location>
</feature>
<feature type="region of interest" description="Disordered" evidence="1">
    <location>
        <begin position="729"/>
        <end position="749"/>
    </location>
</feature>
<dbReference type="Gene3D" id="2.30.29.30">
    <property type="entry name" value="Pleckstrin-homology domain (PH domain)/Phosphotyrosine-binding domain (PTB)"/>
    <property type="match status" value="1"/>
</dbReference>
<organism evidence="2">
    <name type="scientific">Schistosoma japonicum</name>
    <name type="common">Blood fluke</name>
    <dbReference type="NCBI Taxonomy" id="6182"/>
    <lineage>
        <taxon>Eukaryota</taxon>
        <taxon>Metazoa</taxon>
        <taxon>Spiralia</taxon>
        <taxon>Lophotrochozoa</taxon>
        <taxon>Platyhelminthes</taxon>
        <taxon>Trematoda</taxon>
        <taxon>Digenea</taxon>
        <taxon>Strigeidida</taxon>
        <taxon>Schistosomatoidea</taxon>
        <taxon>Schistosomatidae</taxon>
        <taxon>Schistosoma</taxon>
    </lineage>
</organism>